<evidence type="ECO:0000313" key="4">
    <source>
        <dbReference type="EMBL" id="SSX26594.1"/>
    </source>
</evidence>
<accession>A0A336M8E8</accession>
<sequence length="358" mass="41084">MNNFISNLFLIICLTIISNATIGETNGNSIASHHNDSSLYKFHMKNSTKLSDKNYFLFNSIDDKQNYSSHSKKNFKGLSLKSFLNYLIESPSFMPEIYILKNNDTSYLKNQAKTYNNEKFNILNNLIKFAESHIISIPLSFTEDSGRLFFFKGMKKLMWPLLVAIQIIKLTLFAIFLPSLVGSVGKIVNKGITQVSGFSNNDQHQMDNLSFRDNFEDLENKHKFSYEAEVGNYLYLKMCSKLDAVFHQLSLSSDTENCREKLICLMYTNPAKYAPYSNLVSAQLSRELNELKKPTSDNPEILRFFKYMKAAKDGQDQSDCNELHKCSSLHDSTNPTMINTFNDINKLVEARKMGKNRK</sequence>
<organism evidence="4">
    <name type="scientific">Culicoides sonorensis</name>
    <name type="common">Biting midge</name>
    <dbReference type="NCBI Taxonomy" id="179676"/>
    <lineage>
        <taxon>Eukaryota</taxon>
        <taxon>Metazoa</taxon>
        <taxon>Ecdysozoa</taxon>
        <taxon>Arthropoda</taxon>
        <taxon>Hexapoda</taxon>
        <taxon>Insecta</taxon>
        <taxon>Pterygota</taxon>
        <taxon>Neoptera</taxon>
        <taxon>Endopterygota</taxon>
        <taxon>Diptera</taxon>
        <taxon>Nematocera</taxon>
        <taxon>Chironomoidea</taxon>
        <taxon>Ceratopogonidae</taxon>
        <taxon>Ceratopogoninae</taxon>
        <taxon>Culicoides</taxon>
        <taxon>Monoculicoides</taxon>
    </lineage>
</organism>
<evidence type="ECO:0000313" key="3">
    <source>
        <dbReference type="EMBL" id="SSX06240.1"/>
    </source>
</evidence>
<gene>
    <name evidence="4" type="primary">CSON013601</name>
</gene>
<reference evidence="3" key="1">
    <citation type="submission" date="2018-04" db="EMBL/GenBank/DDBJ databases">
        <authorList>
            <person name="Go L.Y."/>
            <person name="Mitchell J.A."/>
        </authorList>
    </citation>
    <scope>NUCLEOTIDE SEQUENCE</scope>
    <source>
        <tissue evidence="3">Whole organism</tissue>
    </source>
</reference>
<dbReference type="EMBL" id="UFQT01000690">
    <property type="protein sequence ID" value="SSX26594.1"/>
    <property type="molecule type" value="Genomic_DNA"/>
</dbReference>
<feature type="transmembrane region" description="Helical" evidence="1">
    <location>
        <begin position="157"/>
        <end position="181"/>
    </location>
</feature>
<keyword evidence="1" id="KW-0472">Membrane</keyword>
<dbReference type="EMBL" id="UFQS01000690">
    <property type="protein sequence ID" value="SSX06240.1"/>
    <property type="molecule type" value="Genomic_DNA"/>
</dbReference>
<dbReference type="VEuPathDB" id="VectorBase:CSON013601"/>
<protein>
    <submittedName>
        <fullName evidence="4">CSON013601 protein</fullName>
    </submittedName>
</protein>
<keyword evidence="2" id="KW-0732">Signal</keyword>
<keyword evidence="1" id="KW-1133">Transmembrane helix</keyword>
<reference evidence="4" key="2">
    <citation type="submission" date="2018-07" db="EMBL/GenBank/DDBJ databases">
        <authorList>
            <person name="Quirk P.G."/>
            <person name="Krulwich T.A."/>
        </authorList>
    </citation>
    <scope>NUCLEOTIDE SEQUENCE</scope>
</reference>
<evidence type="ECO:0000256" key="2">
    <source>
        <dbReference type="SAM" id="SignalP"/>
    </source>
</evidence>
<evidence type="ECO:0000256" key="1">
    <source>
        <dbReference type="SAM" id="Phobius"/>
    </source>
</evidence>
<feature type="signal peptide" evidence="2">
    <location>
        <begin position="1"/>
        <end position="23"/>
    </location>
</feature>
<feature type="chain" id="PRO_5036062306" evidence="2">
    <location>
        <begin position="24"/>
        <end position="358"/>
    </location>
</feature>
<proteinExistence type="predicted"/>
<keyword evidence="1" id="KW-0812">Transmembrane</keyword>
<name>A0A336M8E8_CULSO</name>
<dbReference type="AlphaFoldDB" id="A0A336M8E8"/>